<reference evidence="1 2" key="1">
    <citation type="submission" date="2020-04" db="EMBL/GenBank/DDBJ databases">
        <authorList>
            <person name="Klaysubun C."/>
            <person name="Duangmal K."/>
            <person name="Lipun K."/>
        </authorList>
    </citation>
    <scope>NUCLEOTIDE SEQUENCE [LARGE SCALE GENOMIC DNA]</scope>
    <source>
        <strain evidence="1 2">JCM 11839</strain>
    </source>
</reference>
<evidence type="ECO:0000313" key="2">
    <source>
        <dbReference type="Proteomes" id="UP001296706"/>
    </source>
</evidence>
<gene>
    <name evidence="1" type="ORF">HF577_08840</name>
</gene>
<keyword evidence="2" id="KW-1185">Reference proteome</keyword>
<dbReference type="Proteomes" id="UP001296706">
    <property type="component" value="Unassembled WGS sequence"/>
</dbReference>
<sequence>MFASAYLSHEGPAHEKKDATELATAAERDVRDIAQLAFKHADRQARALESELRAYQSIGASVRAMYGAETDRAVIAR</sequence>
<dbReference type="EMBL" id="JAAXKY010000019">
    <property type="protein sequence ID" value="NMH77197.1"/>
    <property type="molecule type" value="Genomic_DNA"/>
</dbReference>
<name>A0ABX1RB02_9PSEU</name>
<comment type="caution">
    <text evidence="1">The sequence shown here is derived from an EMBL/GenBank/DDBJ whole genome shotgun (WGS) entry which is preliminary data.</text>
</comment>
<organism evidence="1 2">
    <name type="scientific">Pseudonocardia xinjiangensis</name>
    <dbReference type="NCBI Taxonomy" id="75289"/>
    <lineage>
        <taxon>Bacteria</taxon>
        <taxon>Bacillati</taxon>
        <taxon>Actinomycetota</taxon>
        <taxon>Actinomycetes</taxon>
        <taxon>Pseudonocardiales</taxon>
        <taxon>Pseudonocardiaceae</taxon>
        <taxon>Pseudonocardia</taxon>
    </lineage>
</organism>
<dbReference type="RefSeq" id="WP_169395263.1">
    <property type="nucleotide sequence ID" value="NZ_BAAAJH010000054.1"/>
</dbReference>
<evidence type="ECO:0000313" key="1">
    <source>
        <dbReference type="EMBL" id="NMH77197.1"/>
    </source>
</evidence>
<protein>
    <submittedName>
        <fullName evidence="1">Uncharacterized protein</fullName>
    </submittedName>
</protein>
<proteinExistence type="predicted"/>
<accession>A0ABX1RB02</accession>